<dbReference type="GO" id="GO:0016491">
    <property type="term" value="F:oxidoreductase activity"/>
    <property type="evidence" value="ECO:0007669"/>
    <property type="project" value="UniProtKB-KW"/>
</dbReference>
<gene>
    <name evidence="8" type="ORF">BKA16_000493</name>
</gene>
<keyword evidence="4" id="KW-1015">Disulfide bond</keyword>
<evidence type="ECO:0000256" key="6">
    <source>
        <dbReference type="SAM" id="Phobius"/>
    </source>
</evidence>
<dbReference type="GO" id="GO:0016853">
    <property type="term" value="F:isomerase activity"/>
    <property type="evidence" value="ECO:0007669"/>
    <property type="project" value="UniProtKB-KW"/>
</dbReference>
<evidence type="ECO:0000256" key="3">
    <source>
        <dbReference type="ARBA" id="ARBA00023002"/>
    </source>
</evidence>
<feature type="domain" description="Thioredoxin-like fold" evidence="7">
    <location>
        <begin position="62"/>
        <end position="212"/>
    </location>
</feature>
<dbReference type="InterPro" id="IPR036249">
    <property type="entry name" value="Thioredoxin-like_sf"/>
</dbReference>
<dbReference type="Pfam" id="PF13462">
    <property type="entry name" value="Thioredoxin_4"/>
    <property type="match status" value="1"/>
</dbReference>
<dbReference type="EMBL" id="JACIFP010000001">
    <property type="protein sequence ID" value="MBB4133941.1"/>
    <property type="molecule type" value="Genomic_DNA"/>
</dbReference>
<comment type="similarity">
    <text evidence="1">Belongs to the thioredoxin family. DsbA subfamily.</text>
</comment>
<dbReference type="PANTHER" id="PTHR13887:SF14">
    <property type="entry name" value="DISULFIDE BOND FORMATION PROTEIN D"/>
    <property type="match status" value="1"/>
</dbReference>
<keyword evidence="2" id="KW-0732">Signal</keyword>
<dbReference type="PANTHER" id="PTHR13887">
    <property type="entry name" value="GLUTATHIONE S-TRANSFERASE KAPPA"/>
    <property type="match status" value="1"/>
</dbReference>
<dbReference type="InterPro" id="IPR012336">
    <property type="entry name" value="Thioredoxin-like_fold"/>
</dbReference>
<dbReference type="Proteomes" id="UP000551501">
    <property type="component" value="Unassembled WGS sequence"/>
</dbReference>
<dbReference type="SUPFAM" id="SSF52833">
    <property type="entry name" value="Thioredoxin-like"/>
    <property type="match status" value="1"/>
</dbReference>
<comment type="caution">
    <text evidence="8">The sequence shown here is derived from an EMBL/GenBank/DDBJ whole genome shotgun (WGS) entry which is preliminary data.</text>
</comment>
<evidence type="ECO:0000256" key="2">
    <source>
        <dbReference type="ARBA" id="ARBA00022729"/>
    </source>
</evidence>
<keyword evidence="8" id="KW-0413">Isomerase</keyword>
<proteinExistence type="inferred from homology"/>
<dbReference type="AlphaFoldDB" id="A0A840EQY9"/>
<keyword evidence="6" id="KW-1133">Transmembrane helix</keyword>
<evidence type="ECO:0000256" key="1">
    <source>
        <dbReference type="ARBA" id="ARBA00005791"/>
    </source>
</evidence>
<accession>A0A840EQY9</accession>
<keyword evidence="3" id="KW-0560">Oxidoreductase</keyword>
<evidence type="ECO:0000256" key="5">
    <source>
        <dbReference type="ARBA" id="ARBA00023284"/>
    </source>
</evidence>
<keyword evidence="5" id="KW-0676">Redox-active center</keyword>
<dbReference type="Gene3D" id="3.40.30.10">
    <property type="entry name" value="Glutaredoxin"/>
    <property type="match status" value="1"/>
</dbReference>
<evidence type="ECO:0000313" key="9">
    <source>
        <dbReference type="Proteomes" id="UP000551501"/>
    </source>
</evidence>
<evidence type="ECO:0000256" key="4">
    <source>
        <dbReference type="ARBA" id="ARBA00023157"/>
    </source>
</evidence>
<name>A0A840EQY9_9ACTN</name>
<keyword evidence="6" id="KW-0472">Membrane</keyword>
<protein>
    <submittedName>
        <fullName evidence="8">Protein-disulfide isomerase</fullName>
    </submittedName>
</protein>
<sequence length="232" mass="24830">MNDSGISWAKVLIPSVIVVIAAALVAFVIVNDASDNQPAVSADSSEPFPYDIGIERRSAADPLAFGRIDAPITMVVFSDYQCPYCAQWSRDSLPAMLARVDTGQLRIEMRDVSVFGEPSRRAAQAAYAAARQDRYLQFHDALFAGGEKRPASELTDQALIDTATRLGLDITRFTADMMSASTRVAVDRNEHDATTVGAFSTPSFILGGQPIAGAGPTSLYLDKLDALLPGGE</sequence>
<keyword evidence="9" id="KW-1185">Reference proteome</keyword>
<evidence type="ECO:0000259" key="7">
    <source>
        <dbReference type="Pfam" id="PF13462"/>
    </source>
</evidence>
<organism evidence="8 9">
    <name type="scientific">Gordonia humi</name>
    <dbReference type="NCBI Taxonomy" id="686429"/>
    <lineage>
        <taxon>Bacteria</taxon>
        <taxon>Bacillati</taxon>
        <taxon>Actinomycetota</taxon>
        <taxon>Actinomycetes</taxon>
        <taxon>Mycobacteriales</taxon>
        <taxon>Gordoniaceae</taxon>
        <taxon>Gordonia</taxon>
    </lineage>
</organism>
<reference evidence="8 9" key="1">
    <citation type="submission" date="2020-08" db="EMBL/GenBank/DDBJ databases">
        <title>Sequencing the genomes of 1000 actinobacteria strains.</title>
        <authorList>
            <person name="Klenk H.-P."/>
        </authorList>
    </citation>
    <scope>NUCLEOTIDE SEQUENCE [LARGE SCALE GENOMIC DNA]</scope>
    <source>
        <strain evidence="8 9">DSM 45298</strain>
    </source>
</reference>
<evidence type="ECO:0000313" key="8">
    <source>
        <dbReference type="EMBL" id="MBB4133941.1"/>
    </source>
</evidence>
<feature type="transmembrane region" description="Helical" evidence="6">
    <location>
        <begin position="12"/>
        <end position="30"/>
    </location>
</feature>
<dbReference type="RefSeq" id="WP_183369117.1">
    <property type="nucleotide sequence ID" value="NZ_BAABHL010000112.1"/>
</dbReference>
<keyword evidence="6" id="KW-0812">Transmembrane</keyword>